<dbReference type="STRING" id="421072.SAMN04488097_3588"/>
<dbReference type="OrthoDB" id="677977at2"/>
<gene>
    <name evidence="1" type="ORF">IO89_15520</name>
</gene>
<protein>
    <submittedName>
        <fullName evidence="1">Uncharacterized protein</fullName>
    </submittedName>
</protein>
<keyword evidence="2" id="KW-1185">Reference proteome</keyword>
<dbReference type="RefSeq" id="WP_034978172.1">
    <property type="nucleotide sequence ID" value="NZ_FOFI01000005.1"/>
</dbReference>
<sequence>MYNKILAGLGGAIALNLLHEIVRHNFDNVPEVNKVGEEALNKSLETVDMKITDKDQLYAATLAGDVISNGIYYAATATSSFNLVSGVAAGVGAVLLPEKMGLDDSPVAETTQKKVMTVGYYLFGAVVTKLIYDKIK</sequence>
<reference evidence="1 2" key="1">
    <citation type="submission" date="2014-07" db="EMBL/GenBank/DDBJ databases">
        <title>Epilithonimonas lactis LMG 22401 Genome.</title>
        <authorList>
            <person name="Pipes S.E."/>
            <person name="Stropko S.J."/>
        </authorList>
    </citation>
    <scope>NUCLEOTIDE SEQUENCE [LARGE SCALE GENOMIC DNA]</scope>
    <source>
        <strain evidence="1 2">LMG 24401</strain>
    </source>
</reference>
<dbReference type="eggNOG" id="ENOG5032US3">
    <property type="taxonomic scope" value="Bacteria"/>
</dbReference>
<dbReference type="EMBL" id="JPLY01000005">
    <property type="protein sequence ID" value="KFC18935.1"/>
    <property type="molecule type" value="Genomic_DNA"/>
</dbReference>
<dbReference type="Proteomes" id="UP000028623">
    <property type="component" value="Unassembled WGS sequence"/>
</dbReference>
<dbReference type="AlphaFoldDB" id="A0A085B8Z0"/>
<proteinExistence type="predicted"/>
<evidence type="ECO:0000313" key="2">
    <source>
        <dbReference type="Proteomes" id="UP000028623"/>
    </source>
</evidence>
<evidence type="ECO:0000313" key="1">
    <source>
        <dbReference type="EMBL" id="KFC18935.1"/>
    </source>
</evidence>
<organism evidence="1 2">
    <name type="scientific">Epilithonimonas lactis</name>
    <dbReference type="NCBI Taxonomy" id="421072"/>
    <lineage>
        <taxon>Bacteria</taxon>
        <taxon>Pseudomonadati</taxon>
        <taxon>Bacteroidota</taxon>
        <taxon>Flavobacteriia</taxon>
        <taxon>Flavobacteriales</taxon>
        <taxon>Weeksellaceae</taxon>
        <taxon>Chryseobacterium group</taxon>
        <taxon>Epilithonimonas</taxon>
    </lineage>
</organism>
<comment type="caution">
    <text evidence="1">The sequence shown here is derived from an EMBL/GenBank/DDBJ whole genome shotgun (WGS) entry which is preliminary data.</text>
</comment>
<name>A0A085B8Z0_9FLAO</name>
<accession>A0A085B8Z0</accession>